<dbReference type="Proteomes" id="UP000515518">
    <property type="component" value="Chromosome"/>
</dbReference>
<dbReference type="AlphaFoldDB" id="A0A7G6RL19"/>
<evidence type="ECO:0000313" key="2">
    <source>
        <dbReference type="Proteomes" id="UP000515518"/>
    </source>
</evidence>
<sequence>MFPQADDAALAEIAKAASADNLTPEAMRQKLQQLGPEGMVADLGPNLQGQTGALANLPGPQNQTIRTALDERNAGANARITSAREPLGVGIVPSAVKAEIKQGQRDLGPLYTEVFKDAKAVDPQPIADILDSSAVTLRGPAQSKVAEVRKMLDIPGEGVLDPNPGALFQVRQAIDGMLKTETNDKVVQALTPIRKQIDETLSAAVHDLKKVDASYAELARQKEAVVRGQTVLDSGRTAPRPSELADEVAAGALPKGEQIGPSAVPLRLSQGASAEIDRILGNNANDVAALNRLIKGEGDWNRSKLSSLFGEEKTNKLIQVLDNEKAFADTSNFATGNSVSANRLQYQKKYGGSVSGMTIPEYYGTGGVLGALRGAGVKIGGKLLSGVMDARSEATNSRIAKALMGKEEVVDALLQQQLRGNRLAGPAKQALVQALLDQRRRLEDR</sequence>
<gene>
    <name evidence="1" type="ORF">HB770_20810</name>
</gene>
<organism evidence="1 2">
    <name type="scientific">Rhizobium leguminosarum bv. viciae</name>
    <dbReference type="NCBI Taxonomy" id="387"/>
    <lineage>
        <taxon>Bacteria</taxon>
        <taxon>Pseudomonadati</taxon>
        <taxon>Pseudomonadota</taxon>
        <taxon>Alphaproteobacteria</taxon>
        <taxon>Hyphomicrobiales</taxon>
        <taxon>Rhizobiaceae</taxon>
        <taxon>Rhizobium/Agrobacterium group</taxon>
        <taxon>Rhizobium</taxon>
    </lineage>
</organism>
<protein>
    <submittedName>
        <fullName evidence="1">Uncharacterized protein</fullName>
    </submittedName>
</protein>
<accession>A0A7G6RL19</accession>
<evidence type="ECO:0000313" key="1">
    <source>
        <dbReference type="EMBL" id="QND42951.1"/>
    </source>
</evidence>
<reference evidence="2" key="1">
    <citation type="journal article" date="2020" name="Mol. Plant Microbe">
        <title>Rhizobial microsymbionts of the narrowly endemic Oxytropis species growing in Kamchatka are characterized by significant genetic diversity and possess a set of genes that are associated with T3SS and T6SS secretion systems and can affect the development of symbiosis.</title>
        <authorList>
            <person name="Safronova V."/>
            <person name="Guro P."/>
            <person name="Sazanova A."/>
            <person name="Kuznetsova I."/>
            <person name="Belimov A."/>
            <person name="Yakubov V."/>
            <person name="Chirak E."/>
            <person name="Afonin A."/>
            <person name="Gogolev Y."/>
            <person name="Andronov E."/>
            <person name="Tikhonovich I."/>
        </authorList>
    </citation>
    <scope>NUCLEOTIDE SEQUENCE [LARGE SCALE GENOMIC DNA]</scope>
    <source>
        <strain evidence="2">RCAM0610</strain>
    </source>
</reference>
<dbReference type="EMBL" id="CP050549">
    <property type="protein sequence ID" value="QND42951.1"/>
    <property type="molecule type" value="Genomic_DNA"/>
</dbReference>
<name>A0A7G6RL19_RHILV</name>
<proteinExistence type="predicted"/>